<feature type="domain" description="Amidohydrolase-related" evidence="6">
    <location>
        <begin position="47"/>
        <end position="373"/>
    </location>
</feature>
<evidence type="ECO:0000313" key="7">
    <source>
        <dbReference type="EMBL" id="GAA3841804.1"/>
    </source>
</evidence>
<evidence type="ECO:0000259" key="6">
    <source>
        <dbReference type="Pfam" id="PF01979"/>
    </source>
</evidence>
<evidence type="ECO:0000256" key="4">
    <source>
        <dbReference type="ARBA" id="ARBA00023277"/>
    </source>
</evidence>
<dbReference type="PANTHER" id="PTHR11113">
    <property type="entry name" value="N-ACETYLGLUCOSAMINE-6-PHOSPHATE DEACETYLASE"/>
    <property type="match status" value="1"/>
</dbReference>
<dbReference type="NCBIfam" id="TIGR00221">
    <property type="entry name" value="nagA"/>
    <property type="match status" value="1"/>
</dbReference>
<dbReference type="Proteomes" id="UP001500888">
    <property type="component" value="Unassembled WGS sequence"/>
</dbReference>
<sequence>MSITLADARVVTPEGVHEGWITIEDGRFTHIGQGQAPRDGHSLGGRYVVPGFVDIHTHGGAGGSFPSGDQEEARRVAAFHAGHGTTTIMASLVTASLADIARATALLADLCDDGLLAGIHFEGPYIARARCGAHDPALLRDPSAGELSELLKAGRGHVRMLTIAPELPGGLDTIRTAVSEGVIAALGHSDATYEQAIAGIEAGCTVATHLFNALPPLHHREPGPMAALLEDERVTVELINDGVHVHPAMLRLAASVAGRSRTALITDAMAATGMGDGTYRLGSMEVEVSGGVARLVEGGSIAGSTLTMDIAFRRAVLEVGLPVAEAAEMASLTPARVLGVDDRVGSISVGKDADLVVLDDDLTLHAVMRQGTWLESPPAGR</sequence>
<dbReference type="PANTHER" id="PTHR11113:SF14">
    <property type="entry name" value="N-ACETYLGLUCOSAMINE-6-PHOSPHATE DEACETYLASE"/>
    <property type="match status" value="1"/>
</dbReference>
<gene>
    <name evidence="7" type="primary">nagA</name>
    <name evidence="7" type="ORF">GCM10022226_75440</name>
</gene>
<dbReference type="Gene3D" id="2.30.40.10">
    <property type="entry name" value="Urease, subunit C, domain 1"/>
    <property type="match status" value="1"/>
</dbReference>
<dbReference type="Pfam" id="PF01979">
    <property type="entry name" value="Amidohydro_1"/>
    <property type="match status" value="1"/>
</dbReference>
<evidence type="ECO:0000313" key="8">
    <source>
        <dbReference type="Proteomes" id="UP001500888"/>
    </source>
</evidence>
<keyword evidence="4 5" id="KW-0119">Carbohydrate metabolism</keyword>
<dbReference type="SUPFAM" id="SSF51338">
    <property type="entry name" value="Composite domain of metallo-dependent hydrolases"/>
    <property type="match status" value="1"/>
</dbReference>
<protein>
    <submittedName>
        <fullName evidence="7">N-acetylglucosamine-6-phosphate deacetylase</fullName>
    </submittedName>
</protein>
<proteinExistence type="inferred from homology"/>
<keyword evidence="8" id="KW-1185">Reference proteome</keyword>
<dbReference type="CDD" id="cd00854">
    <property type="entry name" value="NagA"/>
    <property type="match status" value="1"/>
</dbReference>
<dbReference type="InterPro" id="IPR003764">
    <property type="entry name" value="GlcNAc_6-P_deAcase"/>
</dbReference>
<dbReference type="EMBL" id="BAAAZR010000052">
    <property type="protein sequence ID" value="GAA3841804.1"/>
    <property type="molecule type" value="Genomic_DNA"/>
</dbReference>
<evidence type="ECO:0000256" key="1">
    <source>
        <dbReference type="ARBA" id="ARBA00010716"/>
    </source>
</evidence>
<accession>A0ABP7JCY3</accession>
<evidence type="ECO:0000256" key="2">
    <source>
        <dbReference type="ARBA" id="ARBA00022723"/>
    </source>
</evidence>
<evidence type="ECO:0000256" key="5">
    <source>
        <dbReference type="PIRNR" id="PIRNR038994"/>
    </source>
</evidence>
<organism evidence="7 8">
    <name type="scientific">Sphaerisporangium flaviroseum</name>
    <dbReference type="NCBI Taxonomy" id="509199"/>
    <lineage>
        <taxon>Bacteria</taxon>
        <taxon>Bacillati</taxon>
        <taxon>Actinomycetota</taxon>
        <taxon>Actinomycetes</taxon>
        <taxon>Streptosporangiales</taxon>
        <taxon>Streptosporangiaceae</taxon>
        <taxon>Sphaerisporangium</taxon>
    </lineage>
</organism>
<dbReference type="InterPro" id="IPR032466">
    <property type="entry name" value="Metal_Hydrolase"/>
</dbReference>
<dbReference type="Gene3D" id="3.20.20.140">
    <property type="entry name" value="Metal-dependent hydrolases"/>
    <property type="match status" value="1"/>
</dbReference>
<reference evidence="8" key="1">
    <citation type="journal article" date="2019" name="Int. J. Syst. Evol. Microbiol.">
        <title>The Global Catalogue of Microorganisms (GCM) 10K type strain sequencing project: providing services to taxonomists for standard genome sequencing and annotation.</title>
        <authorList>
            <consortium name="The Broad Institute Genomics Platform"/>
            <consortium name="The Broad Institute Genome Sequencing Center for Infectious Disease"/>
            <person name="Wu L."/>
            <person name="Ma J."/>
        </authorList>
    </citation>
    <scope>NUCLEOTIDE SEQUENCE [LARGE SCALE GENOMIC DNA]</scope>
    <source>
        <strain evidence="8">JCM 16908</strain>
    </source>
</reference>
<comment type="caution">
    <text evidence="7">The sequence shown here is derived from an EMBL/GenBank/DDBJ whole genome shotgun (WGS) entry which is preliminary data.</text>
</comment>
<comment type="similarity">
    <text evidence="1 5">Belongs to the metallo-dependent hydrolases superfamily. NagA family.</text>
</comment>
<name>A0ABP7JCY3_9ACTN</name>
<dbReference type="PIRSF" id="PIRSF038994">
    <property type="entry name" value="NagA"/>
    <property type="match status" value="1"/>
</dbReference>
<keyword evidence="3 5" id="KW-0378">Hydrolase</keyword>
<dbReference type="SUPFAM" id="SSF51556">
    <property type="entry name" value="Metallo-dependent hydrolases"/>
    <property type="match status" value="1"/>
</dbReference>
<dbReference type="InterPro" id="IPR006680">
    <property type="entry name" value="Amidohydro-rel"/>
</dbReference>
<keyword evidence="2" id="KW-0479">Metal-binding</keyword>
<evidence type="ECO:0000256" key="3">
    <source>
        <dbReference type="ARBA" id="ARBA00022801"/>
    </source>
</evidence>
<dbReference type="RefSeq" id="WP_344952107.1">
    <property type="nucleotide sequence ID" value="NZ_BAAAZR010000052.1"/>
</dbReference>
<dbReference type="InterPro" id="IPR011059">
    <property type="entry name" value="Metal-dep_hydrolase_composite"/>
</dbReference>